<sequence>MILWDNNRQDICDIAKIENSQSVERFCSKKNEVYKVPYFHEKMQQLKFVVIKKYIQPKEKMKKEIDFLLCLKQEGLAVPKVYQQGNNYVIMEYIEGKTFLETIEERERENTLEKSKPCRSNLSLIENLIEWMEKFYKVRKRINKPNITLGDVNLRNFIVGEGEKIYGIDFEDCRKGKIQTDGAKLCAYTLTYSPSFTPWKMRFVEELIDLFTRRFSISREIFIKEVEKEINSIKLKRGRAIK</sequence>
<keyword evidence="3" id="KW-0808">Transferase</keyword>
<reference evidence="11 13" key="2">
    <citation type="submission" date="2017-03" db="EMBL/GenBank/DDBJ databases">
        <title>Complete sequence of Clostridium formicaceticum DSM 92.</title>
        <authorList>
            <person name="Poehlein A."/>
            <person name="Karl M."/>
            <person name="Bengelsdorf F.R."/>
            <person name="Duerre P."/>
            <person name="Daniel R."/>
        </authorList>
    </citation>
    <scope>NUCLEOTIDE SEQUENCE [LARGE SCALE GENOMIC DNA]</scope>
    <source>
        <strain evidence="11 13">DSM 92</strain>
    </source>
</reference>
<keyword evidence="4" id="KW-0547">Nucleotide-binding</keyword>
<keyword evidence="2" id="KW-0723">Serine/threonine-protein kinase</keyword>
<keyword evidence="5" id="KW-0418">Kinase</keyword>
<evidence type="ECO:0000256" key="6">
    <source>
        <dbReference type="ARBA" id="ARBA00022840"/>
    </source>
</evidence>
<dbReference type="EMBL" id="CP020559">
    <property type="protein sequence ID" value="ARE86661.1"/>
    <property type="molecule type" value="Genomic_DNA"/>
</dbReference>
<dbReference type="InterPro" id="IPR011009">
    <property type="entry name" value="Kinase-like_dom_sf"/>
</dbReference>
<feature type="domain" description="RIO-type" evidence="9">
    <location>
        <begin position="58"/>
        <end position="170"/>
    </location>
</feature>
<protein>
    <recommendedName>
        <fullName evidence="1">non-specific serine/threonine protein kinase</fullName>
        <ecNumber evidence="1">2.7.11.1</ecNumber>
    </recommendedName>
</protein>
<evidence type="ECO:0000313" key="11">
    <source>
        <dbReference type="EMBL" id="ARE86661.1"/>
    </source>
</evidence>
<organism evidence="11 13">
    <name type="scientific">Clostridium formicaceticum</name>
    <dbReference type="NCBI Taxonomy" id="1497"/>
    <lineage>
        <taxon>Bacteria</taxon>
        <taxon>Bacillati</taxon>
        <taxon>Bacillota</taxon>
        <taxon>Clostridia</taxon>
        <taxon>Eubacteriales</taxon>
        <taxon>Clostridiaceae</taxon>
        <taxon>Clostridium</taxon>
    </lineage>
</organism>
<reference evidence="10 12" key="1">
    <citation type="submission" date="2016-10" db="EMBL/GenBank/DDBJ databases">
        <title>Complete Genome Sequence of Acetogen Clostridium formicoaceticum ATCC 27076.</title>
        <authorList>
            <person name="Bao T."/>
            <person name="Cheng C."/>
            <person name="Zhao J."/>
            <person name="Yang S.-T."/>
            <person name="Wang J."/>
            <person name="Wang M."/>
        </authorList>
    </citation>
    <scope>NUCLEOTIDE SEQUENCE [LARGE SCALE GENOMIC DNA]</scope>
    <source>
        <strain evidence="10 12">ATCC 27076</strain>
    </source>
</reference>
<keyword evidence="12" id="KW-1185">Reference proteome</keyword>
<dbReference type="Proteomes" id="UP000192478">
    <property type="component" value="Chromosome"/>
</dbReference>
<dbReference type="SUPFAM" id="SSF56112">
    <property type="entry name" value="Protein kinase-like (PK-like)"/>
    <property type="match status" value="1"/>
</dbReference>
<evidence type="ECO:0000259" key="9">
    <source>
        <dbReference type="Pfam" id="PF01163"/>
    </source>
</evidence>
<dbReference type="RefSeq" id="WP_070967519.1">
    <property type="nucleotide sequence ID" value="NZ_CP017603.1"/>
</dbReference>
<evidence type="ECO:0000256" key="8">
    <source>
        <dbReference type="ARBA" id="ARBA00048679"/>
    </source>
</evidence>
<evidence type="ECO:0000313" key="13">
    <source>
        <dbReference type="Proteomes" id="UP000192478"/>
    </source>
</evidence>
<dbReference type="GO" id="GO:0004674">
    <property type="term" value="F:protein serine/threonine kinase activity"/>
    <property type="evidence" value="ECO:0007669"/>
    <property type="project" value="UniProtKB-KW"/>
</dbReference>
<evidence type="ECO:0000313" key="10">
    <source>
        <dbReference type="EMBL" id="AOY76275.1"/>
    </source>
</evidence>
<dbReference type="Proteomes" id="UP000177894">
    <property type="component" value="Chromosome"/>
</dbReference>
<comment type="catalytic activity">
    <reaction evidence="7">
        <text>L-threonyl-[protein] + ATP = O-phospho-L-threonyl-[protein] + ADP + H(+)</text>
        <dbReference type="Rhea" id="RHEA:46608"/>
        <dbReference type="Rhea" id="RHEA-COMP:11060"/>
        <dbReference type="Rhea" id="RHEA-COMP:11605"/>
        <dbReference type="ChEBI" id="CHEBI:15378"/>
        <dbReference type="ChEBI" id="CHEBI:30013"/>
        <dbReference type="ChEBI" id="CHEBI:30616"/>
        <dbReference type="ChEBI" id="CHEBI:61977"/>
        <dbReference type="ChEBI" id="CHEBI:456216"/>
        <dbReference type="EC" id="2.7.11.1"/>
    </reaction>
</comment>
<evidence type="ECO:0000256" key="1">
    <source>
        <dbReference type="ARBA" id="ARBA00012513"/>
    </source>
</evidence>
<comment type="catalytic activity">
    <reaction evidence="8">
        <text>L-seryl-[protein] + ATP = O-phospho-L-seryl-[protein] + ADP + H(+)</text>
        <dbReference type="Rhea" id="RHEA:17989"/>
        <dbReference type="Rhea" id="RHEA-COMP:9863"/>
        <dbReference type="Rhea" id="RHEA-COMP:11604"/>
        <dbReference type="ChEBI" id="CHEBI:15378"/>
        <dbReference type="ChEBI" id="CHEBI:29999"/>
        <dbReference type="ChEBI" id="CHEBI:30616"/>
        <dbReference type="ChEBI" id="CHEBI:83421"/>
        <dbReference type="ChEBI" id="CHEBI:456216"/>
        <dbReference type="EC" id="2.7.11.1"/>
    </reaction>
</comment>
<dbReference type="GO" id="GO:0005524">
    <property type="term" value="F:ATP binding"/>
    <property type="evidence" value="ECO:0007669"/>
    <property type="project" value="UniProtKB-KW"/>
</dbReference>
<dbReference type="InterPro" id="IPR018934">
    <property type="entry name" value="RIO_dom"/>
</dbReference>
<dbReference type="KEGG" id="cfm:BJL90_10400"/>
<evidence type="ECO:0000256" key="5">
    <source>
        <dbReference type="ARBA" id="ARBA00022777"/>
    </source>
</evidence>
<evidence type="ECO:0000256" key="7">
    <source>
        <dbReference type="ARBA" id="ARBA00047899"/>
    </source>
</evidence>
<dbReference type="AlphaFoldDB" id="A0AAC9RGS3"/>
<accession>A0AAC9RGS3</accession>
<evidence type="ECO:0000313" key="12">
    <source>
        <dbReference type="Proteomes" id="UP000177894"/>
    </source>
</evidence>
<dbReference type="EC" id="2.7.11.1" evidence="1"/>
<dbReference type="EMBL" id="CP017603">
    <property type="protein sequence ID" value="AOY76275.1"/>
    <property type="molecule type" value="Genomic_DNA"/>
</dbReference>
<evidence type="ECO:0000256" key="4">
    <source>
        <dbReference type="ARBA" id="ARBA00022741"/>
    </source>
</evidence>
<name>A0AAC9RGS3_9CLOT</name>
<dbReference type="Pfam" id="PF01163">
    <property type="entry name" value="RIO1"/>
    <property type="match status" value="1"/>
</dbReference>
<gene>
    <name evidence="10" type="ORF">BJL90_10400</name>
    <name evidence="11" type="ORF">CLFO_09870</name>
</gene>
<evidence type="ECO:0000256" key="2">
    <source>
        <dbReference type="ARBA" id="ARBA00022527"/>
    </source>
</evidence>
<evidence type="ECO:0000256" key="3">
    <source>
        <dbReference type="ARBA" id="ARBA00022679"/>
    </source>
</evidence>
<keyword evidence="6" id="KW-0067">ATP-binding</keyword>
<proteinExistence type="predicted"/>